<dbReference type="GO" id="GO:0010041">
    <property type="term" value="P:response to iron(III) ion"/>
    <property type="evidence" value="ECO:0007669"/>
    <property type="project" value="TreeGrafter"/>
</dbReference>
<organism evidence="9">
    <name type="scientific">Leptolyngbya sp. NK1-12</name>
    <dbReference type="NCBI Taxonomy" id="2547451"/>
    <lineage>
        <taxon>Bacteria</taxon>
        <taxon>Bacillati</taxon>
        <taxon>Cyanobacteriota</taxon>
        <taxon>Cyanophyceae</taxon>
        <taxon>Leptolyngbyales</taxon>
        <taxon>Leptolyngbyaceae</taxon>
        <taxon>Leptolyngbya group</taxon>
        <taxon>Leptolyngbya</taxon>
    </lineage>
</organism>
<evidence type="ECO:0000256" key="7">
    <source>
        <dbReference type="ARBA" id="ARBA00023136"/>
    </source>
</evidence>
<feature type="transmembrane region" description="Helical" evidence="8">
    <location>
        <begin position="236"/>
        <end position="256"/>
    </location>
</feature>
<keyword evidence="3" id="KW-0328">Glycosyltransferase</keyword>
<feature type="transmembrane region" description="Helical" evidence="8">
    <location>
        <begin position="165"/>
        <end position="184"/>
    </location>
</feature>
<protein>
    <recommendedName>
        <fullName evidence="10">Glycosyltransferase RgtA/B/C/D-like domain-containing protein</fullName>
    </recommendedName>
</protein>
<accession>A0AA96WVT0</accession>
<evidence type="ECO:0000256" key="1">
    <source>
        <dbReference type="ARBA" id="ARBA00004651"/>
    </source>
</evidence>
<dbReference type="GO" id="GO:0009103">
    <property type="term" value="P:lipopolysaccharide biosynthetic process"/>
    <property type="evidence" value="ECO:0007669"/>
    <property type="project" value="UniProtKB-ARBA"/>
</dbReference>
<dbReference type="RefSeq" id="WP_316430556.1">
    <property type="nucleotide sequence ID" value="NZ_CP053586.1"/>
</dbReference>
<evidence type="ECO:0008006" key="10">
    <source>
        <dbReference type="Google" id="ProtNLM"/>
    </source>
</evidence>
<feature type="transmembrane region" description="Helical" evidence="8">
    <location>
        <begin position="359"/>
        <end position="379"/>
    </location>
</feature>
<proteinExistence type="predicted"/>
<feature type="transmembrane region" description="Helical" evidence="8">
    <location>
        <begin position="105"/>
        <end position="125"/>
    </location>
</feature>
<evidence type="ECO:0000256" key="4">
    <source>
        <dbReference type="ARBA" id="ARBA00022679"/>
    </source>
</evidence>
<gene>
    <name evidence="9" type="ORF">HJG54_18575</name>
</gene>
<evidence type="ECO:0000256" key="6">
    <source>
        <dbReference type="ARBA" id="ARBA00022989"/>
    </source>
</evidence>
<sequence length="544" mass="61414">MRFLLVVLLSLGLLFRFAHLDRKVYWYDEAFTSLRAAGYTEADVVQHFAASEVVSVQELQQFQQPTSDRGLSATIQSLAVEDTQHPPLYYAIAHVWIHWVGSSVAAYRLLPALFSLLSLPAVYWLSQELFVKTGAFASALPGWVAVGLWAISPFQVIYAQESRQYSLWGTVTLVMTAVFLRALRTQTYLSWLLYAFSVTLSLYTFLLSGLVVMAHGIYLLLESGFPLLKSRITRRWMAYLIASCTGLMLFLPWLWLLVTNLSQAQSVTDWTNNQQSWPRLVLTWASIVGRVFYDRGELLIDRLVQIGVLLLVAYAFYSLWRSTARQVWLMVLVLTLTPILPLMLADLALGGLRSTFPRYFIPSLLGIQLAVVYLVSQMIQARRGWGNGRLLMAAVCCAGLVSCLASFSAPTWWQKTLNQENWAVAQVINSAARPLLISDAETGDLLALSHALKPGVQLLLRPTCYTCSTQTVDDPGTLLAEVNQLSQGLDSDFFSDMYFFHPRSSKQWRQAFKQFLKNNPDLKLASIPVKDQKNNELLWRIVNK</sequence>
<keyword evidence="4" id="KW-0808">Transferase</keyword>
<feature type="transmembrane region" description="Helical" evidence="8">
    <location>
        <begin position="299"/>
        <end position="320"/>
    </location>
</feature>
<dbReference type="InterPro" id="IPR050297">
    <property type="entry name" value="LipidA_mod_glycosyltrf_83"/>
</dbReference>
<dbReference type="PANTHER" id="PTHR33908:SF3">
    <property type="entry name" value="UNDECAPRENYL PHOSPHATE-ALPHA-4-AMINO-4-DEOXY-L-ARABINOSE ARABINOSYL TRANSFERASE"/>
    <property type="match status" value="1"/>
</dbReference>
<evidence type="ECO:0000256" key="8">
    <source>
        <dbReference type="SAM" id="Phobius"/>
    </source>
</evidence>
<keyword evidence="2" id="KW-1003">Cell membrane</keyword>
<dbReference type="AlphaFoldDB" id="A0AA96WVT0"/>
<comment type="subcellular location">
    <subcellularLocation>
        <location evidence="1">Cell membrane</location>
        <topology evidence="1">Multi-pass membrane protein</topology>
    </subcellularLocation>
</comment>
<dbReference type="PANTHER" id="PTHR33908">
    <property type="entry name" value="MANNOSYLTRANSFERASE YKCB-RELATED"/>
    <property type="match status" value="1"/>
</dbReference>
<evidence type="ECO:0000256" key="2">
    <source>
        <dbReference type="ARBA" id="ARBA00022475"/>
    </source>
</evidence>
<feature type="transmembrane region" description="Helical" evidence="8">
    <location>
        <begin position="391"/>
        <end position="413"/>
    </location>
</feature>
<keyword evidence="7 8" id="KW-0472">Membrane</keyword>
<name>A0AA96WVT0_9CYAN</name>
<keyword evidence="5 8" id="KW-0812">Transmembrane</keyword>
<evidence type="ECO:0000256" key="5">
    <source>
        <dbReference type="ARBA" id="ARBA00022692"/>
    </source>
</evidence>
<reference evidence="9" key="1">
    <citation type="submission" date="2020-05" db="EMBL/GenBank/DDBJ databases">
        <authorList>
            <person name="Zhu T."/>
            <person name="Keshari N."/>
            <person name="Lu X."/>
        </authorList>
    </citation>
    <scope>NUCLEOTIDE SEQUENCE</scope>
    <source>
        <strain evidence="9">NK1-12</strain>
    </source>
</reference>
<evidence type="ECO:0000313" key="9">
    <source>
        <dbReference type="EMBL" id="WNZ24657.1"/>
    </source>
</evidence>
<evidence type="ECO:0000256" key="3">
    <source>
        <dbReference type="ARBA" id="ARBA00022676"/>
    </source>
</evidence>
<dbReference type="GO" id="GO:0016763">
    <property type="term" value="F:pentosyltransferase activity"/>
    <property type="evidence" value="ECO:0007669"/>
    <property type="project" value="TreeGrafter"/>
</dbReference>
<feature type="transmembrane region" description="Helical" evidence="8">
    <location>
        <begin position="191"/>
        <end position="221"/>
    </location>
</feature>
<dbReference type="GO" id="GO:0005886">
    <property type="term" value="C:plasma membrane"/>
    <property type="evidence" value="ECO:0007669"/>
    <property type="project" value="UniProtKB-SubCell"/>
</dbReference>
<feature type="transmembrane region" description="Helical" evidence="8">
    <location>
        <begin position="327"/>
        <end position="347"/>
    </location>
</feature>
<dbReference type="EMBL" id="CP053586">
    <property type="protein sequence ID" value="WNZ24657.1"/>
    <property type="molecule type" value="Genomic_DNA"/>
</dbReference>
<feature type="transmembrane region" description="Helical" evidence="8">
    <location>
        <begin position="137"/>
        <end position="159"/>
    </location>
</feature>
<keyword evidence="6 8" id="KW-1133">Transmembrane helix</keyword>